<evidence type="ECO:0000313" key="2">
    <source>
        <dbReference type="Proteomes" id="UP000749646"/>
    </source>
</evidence>
<dbReference type="EMBL" id="JAAAHW010004968">
    <property type="protein sequence ID" value="KAF9970527.1"/>
    <property type="molecule type" value="Genomic_DNA"/>
</dbReference>
<organism evidence="1 2">
    <name type="scientific">Modicella reniformis</name>
    <dbReference type="NCBI Taxonomy" id="1440133"/>
    <lineage>
        <taxon>Eukaryota</taxon>
        <taxon>Fungi</taxon>
        <taxon>Fungi incertae sedis</taxon>
        <taxon>Mucoromycota</taxon>
        <taxon>Mortierellomycotina</taxon>
        <taxon>Mortierellomycetes</taxon>
        <taxon>Mortierellales</taxon>
        <taxon>Mortierellaceae</taxon>
        <taxon>Modicella</taxon>
    </lineage>
</organism>
<dbReference type="Proteomes" id="UP000749646">
    <property type="component" value="Unassembled WGS sequence"/>
</dbReference>
<feature type="non-terminal residue" evidence="1">
    <location>
        <position position="1"/>
    </location>
</feature>
<dbReference type="OrthoDB" id="2378809at2759"/>
<accession>A0A9P6JFV4</accession>
<reference evidence="1" key="1">
    <citation type="journal article" date="2020" name="Fungal Divers.">
        <title>Resolving the Mortierellaceae phylogeny through synthesis of multi-gene phylogenetics and phylogenomics.</title>
        <authorList>
            <person name="Vandepol N."/>
            <person name="Liber J."/>
            <person name="Desiro A."/>
            <person name="Na H."/>
            <person name="Kennedy M."/>
            <person name="Barry K."/>
            <person name="Grigoriev I.V."/>
            <person name="Miller A.N."/>
            <person name="O'Donnell K."/>
            <person name="Stajich J.E."/>
            <person name="Bonito G."/>
        </authorList>
    </citation>
    <scope>NUCLEOTIDE SEQUENCE</scope>
    <source>
        <strain evidence="1">MES-2147</strain>
    </source>
</reference>
<protein>
    <submittedName>
        <fullName evidence="1">Uncharacterized protein</fullName>
    </submittedName>
</protein>
<dbReference type="AlphaFoldDB" id="A0A9P6JFV4"/>
<proteinExistence type="predicted"/>
<comment type="caution">
    <text evidence="1">The sequence shown here is derived from an EMBL/GenBank/DDBJ whole genome shotgun (WGS) entry which is preliminary data.</text>
</comment>
<sequence length="164" mass="18240">IKAFEFHHPGFHPNMTDKDMAEVLDGCAGKVTSFRCSKISFRDLSTQALVRGHALILTLLELGDSGFITSTATIRILSSCPQLIYFSSSGSLDARGILGVKRTKSESKEYEEWCDGRLHSKNDRVVQPPSTLQQSQLRSLTVNMGNAYTLDDWSRDSLDLRLAD</sequence>
<keyword evidence="2" id="KW-1185">Reference proteome</keyword>
<evidence type="ECO:0000313" key="1">
    <source>
        <dbReference type="EMBL" id="KAF9970527.1"/>
    </source>
</evidence>
<gene>
    <name evidence="1" type="ORF">BGZ65_011052</name>
</gene>
<name>A0A9P6JFV4_9FUNG</name>